<organism evidence="1">
    <name type="scientific">Rhizophora mucronata</name>
    <name type="common">Asiatic mangrove</name>
    <dbReference type="NCBI Taxonomy" id="61149"/>
    <lineage>
        <taxon>Eukaryota</taxon>
        <taxon>Viridiplantae</taxon>
        <taxon>Streptophyta</taxon>
        <taxon>Embryophyta</taxon>
        <taxon>Tracheophyta</taxon>
        <taxon>Spermatophyta</taxon>
        <taxon>Magnoliopsida</taxon>
        <taxon>eudicotyledons</taxon>
        <taxon>Gunneridae</taxon>
        <taxon>Pentapetalae</taxon>
        <taxon>rosids</taxon>
        <taxon>fabids</taxon>
        <taxon>Malpighiales</taxon>
        <taxon>Rhizophoraceae</taxon>
        <taxon>Rhizophora</taxon>
    </lineage>
</organism>
<name>A0A2P2MCB2_RHIMU</name>
<proteinExistence type="predicted"/>
<evidence type="ECO:0000313" key="1">
    <source>
        <dbReference type="EMBL" id="MBX27852.1"/>
    </source>
</evidence>
<accession>A0A2P2MCB2</accession>
<reference evidence="1" key="1">
    <citation type="submission" date="2018-02" db="EMBL/GenBank/DDBJ databases">
        <title>Rhizophora mucronata_Transcriptome.</title>
        <authorList>
            <person name="Meera S.P."/>
            <person name="Sreeshan A."/>
            <person name="Augustine A."/>
        </authorList>
    </citation>
    <scope>NUCLEOTIDE SEQUENCE</scope>
    <source>
        <tissue evidence="1">Leaf</tissue>
    </source>
</reference>
<dbReference type="AlphaFoldDB" id="A0A2P2MCB2"/>
<dbReference type="EMBL" id="GGEC01047368">
    <property type="protein sequence ID" value="MBX27852.1"/>
    <property type="molecule type" value="Transcribed_RNA"/>
</dbReference>
<protein>
    <submittedName>
        <fullName evidence="1">Uncharacterized protein</fullName>
    </submittedName>
</protein>
<sequence>MQLELCVLCMVLHNCLPFREQGLSLPSLICVSQLNDHRDHQPSLMISCFIQMSTVKDMHNCFVALNGQENYSKMAIIVETWHIICHGTDNKSSTVCPWTEKIDIQFEHS</sequence>